<dbReference type="PROSITE" id="PS50893">
    <property type="entry name" value="ABC_TRANSPORTER_2"/>
    <property type="match status" value="1"/>
</dbReference>
<feature type="compositionally biased region" description="Low complexity" evidence="1">
    <location>
        <begin position="489"/>
        <end position="509"/>
    </location>
</feature>
<keyword evidence="4" id="KW-1185">Reference proteome</keyword>
<dbReference type="InterPro" id="IPR027417">
    <property type="entry name" value="P-loop_NTPase"/>
</dbReference>
<proteinExistence type="predicted"/>
<dbReference type="GO" id="GO:0022857">
    <property type="term" value="F:transmembrane transporter activity"/>
    <property type="evidence" value="ECO:0007669"/>
    <property type="project" value="TreeGrafter"/>
</dbReference>
<dbReference type="Gene3D" id="3.40.50.300">
    <property type="entry name" value="P-loop containing nucleotide triphosphate hydrolases"/>
    <property type="match status" value="1"/>
</dbReference>
<organism evidence="3 4">
    <name type="scientific">Schaalia odontolytica</name>
    <dbReference type="NCBI Taxonomy" id="1660"/>
    <lineage>
        <taxon>Bacteria</taxon>
        <taxon>Bacillati</taxon>
        <taxon>Actinomycetota</taxon>
        <taxon>Actinomycetes</taxon>
        <taxon>Actinomycetales</taxon>
        <taxon>Actinomycetaceae</taxon>
        <taxon>Schaalia</taxon>
    </lineage>
</organism>
<dbReference type="EC" id="3.6.3.-" evidence="3"/>
<feature type="domain" description="ABC transporter" evidence="2">
    <location>
        <begin position="212"/>
        <end position="443"/>
    </location>
</feature>
<dbReference type="EMBL" id="UAPR01000002">
    <property type="protein sequence ID" value="SPT55417.1"/>
    <property type="molecule type" value="Genomic_DNA"/>
</dbReference>
<dbReference type="OrthoDB" id="3251857at2"/>
<protein>
    <submittedName>
        <fullName evidence="3">Aliphatic sulfonates import ATP-binding protein SsuB</fullName>
        <ecNumber evidence="3">3.6.3.-</ecNumber>
    </submittedName>
</protein>
<evidence type="ECO:0000256" key="1">
    <source>
        <dbReference type="SAM" id="MobiDB-lite"/>
    </source>
</evidence>
<feature type="compositionally biased region" description="Low complexity" evidence="1">
    <location>
        <begin position="71"/>
        <end position="93"/>
    </location>
</feature>
<evidence type="ECO:0000313" key="3">
    <source>
        <dbReference type="EMBL" id="SPT55417.1"/>
    </source>
</evidence>
<gene>
    <name evidence="3" type="primary">ssuB_1</name>
    <name evidence="3" type="ORF">NCTC9935_00919</name>
</gene>
<sequence>MSNDPREELHGSDSQELADLAAADDQAGTQRAASTPAAPTTEAAPTKGAAIASFEDILKGTAPQTGAPSNQAAQDTQDPQDAQDTQETAAAFTEDAEQDPLEAAPSNVPLEDQDAAEASPAAPTTDTTAAAAASVVTDAAETASDIAPRNTTQELTPTNNTTNDTTSADAAAHDATRNDLVVAAPVHLPPAEPRPWYRSRRSFSAKGRGGRVQVAGLGITYTDRATGSVLLANIDLGFRARTMSAILDPTGRRARALFLILAGLEEPQAGRIVAAPSRSLAARLAGRIGSVALIRADSPLDESLTIRQNILAPLSATGSVADWDNLVGALQITGLAQRIDVRPSELSEWERFKALIARAIVSGSEVFLVEDPTSLPPAARTELEPLLRSLANAGCAVVIATPSAEVAAASDRAILLTNGRVALDAPSPSAALITASLEANPEDPKTLLGPIPSALPSSFDEVISPSGEQAPAWHALGTDDATAEATSQATAPTTERTTAETTAPEEAAAQAVDPTEVAFDAATTRVEPTPAEVPQASPEPRTETAMRGIPVVEAEDPALAEPEVSDLVVRARKILSDLPGSIAPQE</sequence>
<dbReference type="PANTHER" id="PTHR24220">
    <property type="entry name" value="IMPORT ATP-BINDING PROTEIN"/>
    <property type="match status" value="1"/>
</dbReference>
<keyword evidence="3" id="KW-0067">ATP-binding</keyword>
<dbReference type="PANTHER" id="PTHR24220:SF684">
    <property type="entry name" value="FE(3+) IONS IMPORT ATP-BINDING PROTEIN FBPC"/>
    <property type="match status" value="1"/>
</dbReference>
<evidence type="ECO:0000259" key="2">
    <source>
        <dbReference type="PROSITE" id="PS50893"/>
    </source>
</evidence>
<dbReference type="Proteomes" id="UP000250192">
    <property type="component" value="Unassembled WGS sequence"/>
</dbReference>
<keyword evidence="3" id="KW-0547">Nucleotide-binding</keyword>
<dbReference type="InterPro" id="IPR003439">
    <property type="entry name" value="ABC_transporter-like_ATP-bd"/>
</dbReference>
<keyword evidence="3" id="KW-0378">Hydrolase</keyword>
<dbReference type="RefSeq" id="WP_111823431.1">
    <property type="nucleotide sequence ID" value="NZ_CBDERX010000008.1"/>
</dbReference>
<accession>A0A2X0VD32</accession>
<feature type="compositionally biased region" description="Low complexity" evidence="1">
    <location>
        <begin position="116"/>
        <end position="143"/>
    </location>
</feature>
<name>A0A2X0VD32_9ACTO</name>
<feature type="compositionally biased region" description="Low complexity" evidence="1">
    <location>
        <begin position="150"/>
        <end position="167"/>
    </location>
</feature>
<feature type="region of interest" description="Disordered" evidence="1">
    <location>
        <begin position="1"/>
        <end position="167"/>
    </location>
</feature>
<dbReference type="InterPro" id="IPR015854">
    <property type="entry name" value="ABC_transpr_LolD-like"/>
</dbReference>
<dbReference type="Pfam" id="PF00005">
    <property type="entry name" value="ABC_tran"/>
    <property type="match status" value="1"/>
</dbReference>
<dbReference type="GO" id="GO:0016887">
    <property type="term" value="F:ATP hydrolysis activity"/>
    <property type="evidence" value="ECO:0007669"/>
    <property type="project" value="InterPro"/>
</dbReference>
<reference evidence="3 4" key="1">
    <citation type="submission" date="2018-06" db="EMBL/GenBank/DDBJ databases">
        <authorList>
            <consortium name="Pathogen Informatics"/>
            <person name="Doyle S."/>
        </authorList>
    </citation>
    <scope>NUCLEOTIDE SEQUENCE [LARGE SCALE GENOMIC DNA]</scope>
    <source>
        <strain evidence="3 4">NCTC9935</strain>
    </source>
</reference>
<feature type="region of interest" description="Disordered" evidence="1">
    <location>
        <begin position="478"/>
        <end position="558"/>
    </location>
</feature>
<evidence type="ECO:0000313" key="4">
    <source>
        <dbReference type="Proteomes" id="UP000250192"/>
    </source>
</evidence>
<dbReference type="GO" id="GO:0005524">
    <property type="term" value="F:ATP binding"/>
    <property type="evidence" value="ECO:0007669"/>
    <property type="project" value="UniProtKB-KW"/>
</dbReference>
<dbReference type="GO" id="GO:0005886">
    <property type="term" value="C:plasma membrane"/>
    <property type="evidence" value="ECO:0007669"/>
    <property type="project" value="TreeGrafter"/>
</dbReference>
<dbReference type="AlphaFoldDB" id="A0A2X0VD32"/>
<dbReference type="SUPFAM" id="SSF52540">
    <property type="entry name" value="P-loop containing nucleoside triphosphate hydrolases"/>
    <property type="match status" value="1"/>
</dbReference>
<feature type="compositionally biased region" description="Low complexity" evidence="1">
    <location>
        <begin position="14"/>
        <end position="50"/>
    </location>
</feature>
<dbReference type="GeneID" id="93758385"/>
<feature type="compositionally biased region" description="Basic and acidic residues" evidence="1">
    <location>
        <begin position="1"/>
        <end position="13"/>
    </location>
</feature>